<feature type="domain" description="NADH:ubiquinone oxidoreductase intermediate-associated protein 30" evidence="2">
    <location>
        <begin position="15"/>
        <end position="167"/>
    </location>
</feature>
<gene>
    <name evidence="3" type="ORF">GCM10023156_46500</name>
</gene>
<accession>A0ABP8NA30</accession>
<dbReference type="Proteomes" id="UP001500840">
    <property type="component" value="Unassembled WGS sequence"/>
</dbReference>
<evidence type="ECO:0000313" key="4">
    <source>
        <dbReference type="Proteomes" id="UP001500840"/>
    </source>
</evidence>
<evidence type="ECO:0000256" key="1">
    <source>
        <dbReference type="ARBA" id="ARBA00007884"/>
    </source>
</evidence>
<reference evidence="4" key="1">
    <citation type="journal article" date="2019" name="Int. J. Syst. Evol. Microbiol.">
        <title>The Global Catalogue of Microorganisms (GCM) 10K type strain sequencing project: providing services to taxonomists for standard genome sequencing and annotation.</title>
        <authorList>
            <consortium name="The Broad Institute Genomics Platform"/>
            <consortium name="The Broad Institute Genome Sequencing Center for Infectious Disease"/>
            <person name="Wu L."/>
            <person name="Ma J."/>
        </authorList>
    </citation>
    <scope>NUCLEOTIDE SEQUENCE [LARGE SCALE GENOMIC DNA]</scope>
    <source>
        <strain evidence="4">JCM 17759</strain>
    </source>
</reference>
<dbReference type="Pfam" id="PF08547">
    <property type="entry name" value="CIA30"/>
    <property type="match status" value="1"/>
</dbReference>
<evidence type="ECO:0000313" key="3">
    <source>
        <dbReference type="EMBL" id="GAA4462560.1"/>
    </source>
</evidence>
<dbReference type="PANTHER" id="PTHR13194:SF19">
    <property type="entry name" value="NAD(P)-BINDING ROSSMANN-FOLD SUPERFAMILY PROTEIN"/>
    <property type="match status" value="1"/>
</dbReference>
<sequence length="174" mass="19214">MLYSTASAQTIETLFQFAKADEVAKWQIVNDGVMGGRSTSTATIIDQGVLRFEGILSLENNGGFASVRSRPDGSLGLASGESIVLRVKGDGRRYTFNLYTPDRRTAFSYQMDFDTKAGEWTEVRLPVDKFVAHSYGRPMPSMKLDPNQVHSVGILLGDKKSGPFEILVDWINVD</sequence>
<dbReference type="InterPro" id="IPR013857">
    <property type="entry name" value="NADH-UbQ_OxRdtase-assoc_prot30"/>
</dbReference>
<keyword evidence="4" id="KW-1185">Reference proteome</keyword>
<protein>
    <submittedName>
        <fullName evidence="3">CIA30 family protein</fullName>
    </submittedName>
</protein>
<dbReference type="InterPro" id="IPR039131">
    <property type="entry name" value="NDUFAF1"/>
</dbReference>
<organism evidence="3 4">
    <name type="scientific">Novipirellula rosea</name>
    <dbReference type="NCBI Taxonomy" id="1031540"/>
    <lineage>
        <taxon>Bacteria</taxon>
        <taxon>Pseudomonadati</taxon>
        <taxon>Planctomycetota</taxon>
        <taxon>Planctomycetia</taxon>
        <taxon>Pirellulales</taxon>
        <taxon>Pirellulaceae</taxon>
        <taxon>Novipirellula</taxon>
    </lineage>
</organism>
<proteinExistence type="inferred from homology"/>
<name>A0ABP8NA30_9BACT</name>
<dbReference type="PANTHER" id="PTHR13194">
    <property type="entry name" value="COMPLEX I INTERMEDIATE-ASSOCIATED PROTEIN 30"/>
    <property type="match status" value="1"/>
</dbReference>
<dbReference type="SUPFAM" id="SSF49785">
    <property type="entry name" value="Galactose-binding domain-like"/>
    <property type="match status" value="1"/>
</dbReference>
<comment type="similarity">
    <text evidence="1">Belongs to the CIA30 family.</text>
</comment>
<comment type="caution">
    <text evidence="3">The sequence shown here is derived from an EMBL/GenBank/DDBJ whole genome shotgun (WGS) entry which is preliminary data.</text>
</comment>
<dbReference type="InterPro" id="IPR008979">
    <property type="entry name" value="Galactose-bd-like_sf"/>
</dbReference>
<dbReference type="EMBL" id="BAABGA010000064">
    <property type="protein sequence ID" value="GAA4462560.1"/>
    <property type="molecule type" value="Genomic_DNA"/>
</dbReference>
<evidence type="ECO:0000259" key="2">
    <source>
        <dbReference type="Pfam" id="PF08547"/>
    </source>
</evidence>